<keyword evidence="2" id="KW-1185">Reference proteome</keyword>
<accession>A0A6J7ZHE2</accession>
<dbReference type="AlphaFoldDB" id="A0A6J7ZHE2"/>
<dbReference type="EMBL" id="CZCZ02000007">
    <property type="protein sequence ID" value="CAC5340938.1"/>
    <property type="molecule type" value="Genomic_DNA"/>
</dbReference>
<sequence length="38" mass="4235">MKTITPRVKPGGKLVAIEKRIDVTGTIMIKLQAGLDWR</sequence>
<gene>
    <name evidence="1" type="ORF">PLAN_120158</name>
</gene>
<protein>
    <submittedName>
        <fullName evidence="1">Uncharacterized protein</fullName>
    </submittedName>
</protein>
<organism evidence="1 2">
    <name type="scientific">Planktothrix rubescens CCAP 1459/22</name>
    <dbReference type="NCBI Taxonomy" id="329571"/>
    <lineage>
        <taxon>Bacteria</taxon>
        <taxon>Bacillati</taxon>
        <taxon>Cyanobacteriota</taxon>
        <taxon>Cyanophyceae</taxon>
        <taxon>Oscillatoriophycideae</taxon>
        <taxon>Oscillatoriales</taxon>
        <taxon>Microcoleaceae</taxon>
        <taxon>Planktothrix</taxon>
    </lineage>
</organism>
<name>A0A6J7ZHE2_PLARU</name>
<dbReference type="Proteomes" id="UP000196521">
    <property type="component" value="Unassembled WGS sequence"/>
</dbReference>
<evidence type="ECO:0000313" key="2">
    <source>
        <dbReference type="Proteomes" id="UP000196521"/>
    </source>
</evidence>
<reference evidence="1" key="1">
    <citation type="submission" date="2020-05" db="EMBL/GenBank/DDBJ databases">
        <authorList>
            <consortium name="Genoscope - CEA"/>
            <person name="William W."/>
        </authorList>
    </citation>
    <scope>NUCLEOTIDE SEQUENCE [LARGE SCALE GENOMIC DNA]</scope>
    <source>
        <strain evidence="1">PCC 7821</strain>
    </source>
</reference>
<comment type="caution">
    <text evidence="1">The sequence shown here is derived from an EMBL/GenBank/DDBJ whole genome shotgun (WGS) entry which is preliminary data.</text>
</comment>
<proteinExistence type="predicted"/>
<evidence type="ECO:0000313" key="1">
    <source>
        <dbReference type="EMBL" id="CAC5340938.1"/>
    </source>
</evidence>